<keyword evidence="1 3" id="KW-0560">Oxidoreductase</keyword>
<dbReference type="GeneID" id="9590193"/>
<dbReference type="RefSeq" id="XP_003028544.1">
    <property type="nucleotide sequence ID" value="XM_003028498.1"/>
</dbReference>
<gene>
    <name evidence="5" type="ORF">SCHCODRAFT_69870</name>
</gene>
<sequence length="486" mass="52017">MAPFTPLYIDGQNVPATGDATYEVRNPLTGDVVGTAAAATYEDSVTAIEAAHRAFKTWKKTTLDSRRDIFNKAADLLAGDKYKAKIAIALKEEVAATPIWGYACWLASQGDLRASASMIERLRGEYFPSSTAGGHVQVRRKPWGVVFGIAPWNAGPALAFRAISCAILCGNTVVLKASEATPRTHAVVAELFEEAGLPKGVLNFLSISREASPELVSKIIAHPLVRHVNFTGSDRVGKIIAVEAAKNLKPVVLELGGKAPAVVLDDADLESAAKAIIWGSMINSGQVCQSTERVIVQRGVAEALATKMVALAQNVRAGNSYTDGAKLSAVFSEPAAESIISLIKEAQDEGAVVLLGDVTRQGTLVQPHIVKNVKKGMKIWEKETFGPVVIIAEVDTLEEAVEWANASDYSLTSAVWTQDIDRIEAVAPEINAGFTNINGPTFHRESLIAVHGFGGASGYGRFDVDAFTEKHVLVTHSRDRQYPGVF</sequence>
<dbReference type="EMBL" id="GL377310">
    <property type="protein sequence ID" value="EFI93641.1"/>
    <property type="molecule type" value="Genomic_DNA"/>
</dbReference>
<dbReference type="SUPFAM" id="SSF53720">
    <property type="entry name" value="ALDH-like"/>
    <property type="match status" value="1"/>
</dbReference>
<evidence type="ECO:0000256" key="2">
    <source>
        <dbReference type="PROSITE-ProRule" id="PRU10007"/>
    </source>
</evidence>
<dbReference type="Proteomes" id="UP000007431">
    <property type="component" value="Unassembled WGS sequence"/>
</dbReference>
<dbReference type="InterPro" id="IPR029510">
    <property type="entry name" value="Ald_DH_CS_GLU"/>
</dbReference>
<evidence type="ECO:0000259" key="4">
    <source>
        <dbReference type="Pfam" id="PF00171"/>
    </source>
</evidence>
<dbReference type="KEGG" id="scm:SCHCO_02637755"/>
<dbReference type="Gene3D" id="3.40.309.10">
    <property type="entry name" value="Aldehyde Dehydrogenase, Chain A, domain 2"/>
    <property type="match status" value="1"/>
</dbReference>
<evidence type="ECO:0000256" key="3">
    <source>
        <dbReference type="RuleBase" id="RU003345"/>
    </source>
</evidence>
<protein>
    <recommendedName>
        <fullName evidence="4">Aldehyde dehydrogenase domain-containing protein</fullName>
    </recommendedName>
</protein>
<dbReference type="Pfam" id="PF00171">
    <property type="entry name" value="Aldedh"/>
    <property type="match status" value="1"/>
</dbReference>
<evidence type="ECO:0000256" key="1">
    <source>
        <dbReference type="ARBA" id="ARBA00023002"/>
    </source>
</evidence>
<proteinExistence type="inferred from homology"/>
<dbReference type="GO" id="GO:0009450">
    <property type="term" value="P:gamma-aminobutyric acid catabolic process"/>
    <property type="evidence" value="ECO:0007669"/>
    <property type="project" value="TreeGrafter"/>
</dbReference>
<name>D8QDA6_SCHCM</name>
<comment type="similarity">
    <text evidence="3">Belongs to the aldehyde dehydrogenase family.</text>
</comment>
<dbReference type="OrthoDB" id="310895at2759"/>
<dbReference type="Gene3D" id="3.40.605.10">
    <property type="entry name" value="Aldehyde Dehydrogenase, Chain A, domain 1"/>
    <property type="match status" value="1"/>
</dbReference>
<dbReference type="InterPro" id="IPR015590">
    <property type="entry name" value="Aldehyde_DH_dom"/>
</dbReference>
<dbReference type="InterPro" id="IPR016161">
    <property type="entry name" value="Ald_DH/histidinol_DH"/>
</dbReference>
<accession>D8QDA6</accession>
<dbReference type="STRING" id="578458.D8QDA6"/>
<reference evidence="5 6" key="1">
    <citation type="journal article" date="2010" name="Nat. Biotechnol.">
        <title>Genome sequence of the model mushroom Schizophyllum commune.</title>
        <authorList>
            <person name="Ohm R.A."/>
            <person name="de Jong J.F."/>
            <person name="Lugones L.G."/>
            <person name="Aerts A."/>
            <person name="Kothe E."/>
            <person name="Stajich J.E."/>
            <person name="de Vries R.P."/>
            <person name="Record E."/>
            <person name="Levasseur A."/>
            <person name="Baker S.E."/>
            <person name="Bartholomew K.A."/>
            <person name="Coutinho P.M."/>
            <person name="Erdmann S."/>
            <person name="Fowler T.J."/>
            <person name="Gathman A.C."/>
            <person name="Lombard V."/>
            <person name="Henrissat B."/>
            <person name="Knabe N."/>
            <person name="Kuees U."/>
            <person name="Lilly W.W."/>
            <person name="Lindquist E."/>
            <person name="Lucas S."/>
            <person name="Magnuson J.K."/>
            <person name="Piumi F."/>
            <person name="Raudaskoski M."/>
            <person name="Salamov A."/>
            <person name="Schmutz J."/>
            <person name="Schwarze F.W.M.R."/>
            <person name="vanKuyk P.A."/>
            <person name="Horton J.S."/>
            <person name="Grigoriev I.V."/>
            <person name="Woesten H.A.B."/>
        </authorList>
    </citation>
    <scope>NUCLEOTIDE SEQUENCE [LARGE SCALE GENOMIC DNA]</scope>
    <source>
        <strain evidence="6">H4-8 / FGSC 9210</strain>
    </source>
</reference>
<dbReference type="HOGENOM" id="CLU_005391_1_0_1"/>
<feature type="domain" description="Aldehyde dehydrogenase" evidence="4">
    <location>
        <begin position="20"/>
        <end position="470"/>
    </location>
</feature>
<organism evidence="6">
    <name type="scientific">Schizophyllum commune (strain H4-8 / FGSC 9210)</name>
    <name type="common">Split gill fungus</name>
    <dbReference type="NCBI Taxonomy" id="578458"/>
    <lineage>
        <taxon>Eukaryota</taxon>
        <taxon>Fungi</taxon>
        <taxon>Dikarya</taxon>
        <taxon>Basidiomycota</taxon>
        <taxon>Agaricomycotina</taxon>
        <taxon>Agaricomycetes</taxon>
        <taxon>Agaricomycetidae</taxon>
        <taxon>Agaricales</taxon>
        <taxon>Schizophyllaceae</taxon>
        <taxon>Schizophyllum</taxon>
    </lineage>
</organism>
<dbReference type="InterPro" id="IPR016163">
    <property type="entry name" value="Ald_DH_C"/>
</dbReference>
<dbReference type="GO" id="GO:0004777">
    <property type="term" value="F:succinate-semialdehyde dehydrogenase (NAD+) activity"/>
    <property type="evidence" value="ECO:0007669"/>
    <property type="project" value="TreeGrafter"/>
</dbReference>
<dbReference type="InterPro" id="IPR016162">
    <property type="entry name" value="Ald_DH_N"/>
</dbReference>
<dbReference type="PROSITE" id="PS00687">
    <property type="entry name" value="ALDEHYDE_DEHYDR_GLU"/>
    <property type="match status" value="1"/>
</dbReference>
<keyword evidence="6" id="KW-1185">Reference proteome</keyword>
<dbReference type="OMA" id="GCTNING"/>
<dbReference type="PANTHER" id="PTHR43353">
    <property type="entry name" value="SUCCINATE-SEMIALDEHYDE DEHYDROGENASE, MITOCHONDRIAL"/>
    <property type="match status" value="1"/>
</dbReference>
<dbReference type="VEuPathDB" id="FungiDB:SCHCODRAFT_02637755"/>
<dbReference type="PANTHER" id="PTHR43353:SF6">
    <property type="entry name" value="CYTOPLASMIC ALDEHYDE DEHYDROGENASE (EUROFUNG)"/>
    <property type="match status" value="1"/>
</dbReference>
<dbReference type="InParanoid" id="D8QDA6"/>
<evidence type="ECO:0000313" key="6">
    <source>
        <dbReference type="Proteomes" id="UP000007431"/>
    </source>
</evidence>
<dbReference type="AlphaFoldDB" id="D8QDA6"/>
<dbReference type="eggNOG" id="KOG2450">
    <property type="taxonomic scope" value="Eukaryota"/>
</dbReference>
<dbReference type="InterPro" id="IPR050740">
    <property type="entry name" value="Aldehyde_DH_Superfamily"/>
</dbReference>
<feature type="active site" evidence="2">
    <location>
        <position position="254"/>
    </location>
</feature>
<evidence type="ECO:0000313" key="5">
    <source>
        <dbReference type="EMBL" id="EFI93641.1"/>
    </source>
</evidence>